<keyword evidence="1" id="KW-1133">Transmembrane helix</keyword>
<organism evidence="2 3">
    <name type="scientific">Paraburkholderia elongata</name>
    <dbReference type="NCBI Taxonomy" id="2675747"/>
    <lineage>
        <taxon>Bacteria</taxon>
        <taxon>Pseudomonadati</taxon>
        <taxon>Pseudomonadota</taxon>
        <taxon>Betaproteobacteria</taxon>
        <taxon>Burkholderiales</taxon>
        <taxon>Burkholderiaceae</taxon>
        <taxon>Paraburkholderia</taxon>
    </lineage>
</organism>
<sequence length="67" mass="7345">MVRAEWRIALAALATFAALAGVAICIQGLLFDLTRVIWLGIGIIAAAVVALVVMLNLWPNDDWHDDW</sequence>
<evidence type="ECO:0000256" key="1">
    <source>
        <dbReference type="SAM" id="Phobius"/>
    </source>
</evidence>
<proteinExistence type="predicted"/>
<dbReference type="Proteomes" id="UP000655523">
    <property type="component" value="Unassembled WGS sequence"/>
</dbReference>
<gene>
    <name evidence="2" type="ORF">GNZ13_04040</name>
</gene>
<keyword evidence="1" id="KW-0472">Membrane</keyword>
<protein>
    <submittedName>
        <fullName evidence="2">DUF2964 family protein</fullName>
    </submittedName>
</protein>
<evidence type="ECO:0000313" key="3">
    <source>
        <dbReference type="Proteomes" id="UP000655523"/>
    </source>
</evidence>
<keyword evidence="1" id="KW-0812">Transmembrane</keyword>
<comment type="caution">
    <text evidence="2">The sequence shown here is derived from an EMBL/GenBank/DDBJ whole genome shotgun (WGS) entry which is preliminary data.</text>
</comment>
<reference evidence="2 3" key="1">
    <citation type="submission" date="2019-11" db="EMBL/GenBank/DDBJ databases">
        <title>Metabolism of dissolved organic matter in forest soils.</title>
        <authorList>
            <person name="Cyle K.T."/>
            <person name="Wilhelm R.C."/>
            <person name="Martinez C.E."/>
        </authorList>
    </citation>
    <scope>NUCLEOTIDE SEQUENCE [LARGE SCALE GENOMIC DNA]</scope>
    <source>
        <strain evidence="2 3">5N</strain>
    </source>
</reference>
<evidence type="ECO:0000313" key="2">
    <source>
        <dbReference type="EMBL" id="NPT53804.1"/>
    </source>
</evidence>
<accession>A0A972SGD3</accession>
<dbReference type="EMBL" id="WOEZ01000020">
    <property type="protein sequence ID" value="NPT53804.1"/>
    <property type="molecule type" value="Genomic_DNA"/>
</dbReference>
<keyword evidence="3" id="KW-1185">Reference proteome</keyword>
<dbReference type="AlphaFoldDB" id="A0A972SGD3"/>
<feature type="transmembrane region" description="Helical" evidence="1">
    <location>
        <begin position="35"/>
        <end position="58"/>
    </location>
</feature>
<dbReference type="RefSeq" id="WP_172160728.1">
    <property type="nucleotide sequence ID" value="NZ_WOEZ01000020.1"/>
</dbReference>
<dbReference type="InterPro" id="IPR021347">
    <property type="entry name" value="DUF2964"/>
</dbReference>
<name>A0A972SGD3_9BURK</name>
<dbReference type="Pfam" id="PF11177">
    <property type="entry name" value="DUF2964"/>
    <property type="match status" value="1"/>
</dbReference>